<feature type="domain" description="DUF1206" evidence="2">
    <location>
        <begin position="197"/>
        <end position="265"/>
    </location>
</feature>
<sequence>MNLASAPATAGRTARRLADHPWLRRLARAGFVASGLIHLMIGWIAGRVALGGGGEADQDGALTALRSAPAGPVLLWACVVGFLALALWQVLDGLLGGGEPVDRARAVGRALLYGALGVTTLPFATGAGTGGGEASADLTAALLHAPFGRVLVGLVGLAVVGAGVYHVYKGLSRRFLEDLRGARSEGLGRGVELTGTVGYAAKGVALTVVGGLFGLAAVEADPEESSGLDGALKMLAAQPLGTALLLAVAVGLALYGVYSIVRARYADL</sequence>
<proteinExistence type="predicted"/>
<protein>
    <submittedName>
        <fullName evidence="3">DUF1206 domain-containing protein</fullName>
    </submittedName>
</protein>
<dbReference type="EMBL" id="JBHMAX010000027">
    <property type="protein sequence ID" value="MFB9733209.1"/>
    <property type="molecule type" value="Genomic_DNA"/>
</dbReference>
<comment type="caution">
    <text evidence="3">The sequence shown here is derived from an EMBL/GenBank/DDBJ whole genome shotgun (WGS) entry which is preliminary data.</text>
</comment>
<dbReference type="RefSeq" id="WP_238330264.1">
    <property type="nucleotide sequence ID" value="NZ_JBHMAX010000027.1"/>
</dbReference>
<accession>A0ABV5V5V1</accession>
<evidence type="ECO:0000313" key="3">
    <source>
        <dbReference type="EMBL" id="MFB9733209.1"/>
    </source>
</evidence>
<evidence type="ECO:0000313" key="4">
    <source>
        <dbReference type="Proteomes" id="UP001589613"/>
    </source>
</evidence>
<feature type="domain" description="DUF1206" evidence="2">
    <location>
        <begin position="106"/>
        <end position="172"/>
    </location>
</feature>
<keyword evidence="1" id="KW-0812">Transmembrane</keyword>
<keyword evidence="4" id="KW-1185">Reference proteome</keyword>
<evidence type="ECO:0000259" key="2">
    <source>
        <dbReference type="Pfam" id="PF06724"/>
    </source>
</evidence>
<feature type="transmembrane region" description="Helical" evidence="1">
    <location>
        <begin position="73"/>
        <end position="95"/>
    </location>
</feature>
<feature type="transmembrane region" description="Helical" evidence="1">
    <location>
        <begin position="199"/>
        <end position="220"/>
    </location>
</feature>
<gene>
    <name evidence="3" type="ORF">ACFFN0_14255</name>
</gene>
<keyword evidence="1" id="KW-1133">Transmembrane helix</keyword>
<dbReference type="InterPro" id="IPR009597">
    <property type="entry name" value="DUF1206"/>
</dbReference>
<feature type="domain" description="DUF1206" evidence="2">
    <location>
        <begin position="29"/>
        <end position="94"/>
    </location>
</feature>
<dbReference type="Pfam" id="PF06724">
    <property type="entry name" value="DUF1206"/>
    <property type="match status" value="3"/>
</dbReference>
<feature type="transmembrane region" description="Helical" evidence="1">
    <location>
        <begin position="147"/>
        <end position="168"/>
    </location>
</feature>
<organism evidence="3 4">
    <name type="scientific">Ornithinimicrobium kibberense</name>
    <dbReference type="NCBI Taxonomy" id="282060"/>
    <lineage>
        <taxon>Bacteria</taxon>
        <taxon>Bacillati</taxon>
        <taxon>Actinomycetota</taxon>
        <taxon>Actinomycetes</taxon>
        <taxon>Micrococcales</taxon>
        <taxon>Ornithinimicrobiaceae</taxon>
        <taxon>Ornithinimicrobium</taxon>
    </lineage>
</organism>
<feature type="transmembrane region" description="Helical" evidence="1">
    <location>
        <begin position="240"/>
        <end position="261"/>
    </location>
</feature>
<name>A0ABV5V5V1_9MICO</name>
<keyword evidence="1" id="KW-0472">Membrane</keyword>
<feature type="transmembrane region" description="Helical" evidence="1">
    <location>
        <begin position="107"/>
        <end position="127"/>
    </location>
</feature>
<feature type="transmembrane region" description="Helical" evidence="1">
    <location>
        <begin position="26"/>
        <end position="45"/>
    </location>
</feature>
<dbReference type="Proteomes" id="UP001589613">
    <property type="component" value="Unassembled WGS sequence"/>
</dbReference>
<evidence type="ECO:0000256" key="1">
    <source>
        <dbReference type="SAM" id="Phobius"/>
    </source>
</evidence>
<reference evidence="3 4" key="1">
    <citation type="submission" date="2024-09" db="EMBL/GenBank/DDBJ databases">
        <authorList>
            <person name="Sun Q."/>
            <person name="Mori K."/>
        </authorList>
    </citation>
    <scope>NUCLEOTIDE SEQUENCE [LARGE SCALE GENOMIC DNA]</scope>
    <source>
        <strain evidence="3 4">JCM 12763</strain>
    </source>
</reference>